<gene>
    <name evidence="8" type="ORF">GCM10011320_19080</name>
</gene>
<reference evidence="8" key="1">
    <citation type="journal article" date="2014" name="Int. J. Syst. Evol. Microbiol.">
        <title>Complete genome sequence of Corynebacterium casei LMG S-19264T (=DSM 44701T), isolated from a smear-ripened cheese.</title>
        <authorList>
            <consortium name="US DOE Joint Genome Institute (JGI-PGF)"/>
            <person name="Walter F."/>
            <person name="Albersmeier A."/>
            <person name="Kalinowski J."/>
            <person name="Ruckert C."/>
        </authorList>
    </citation>
    <scope>NUCLEOTIDE SEQUENCE</scope>
    <source>
        <strain evidence="8">CGMCC 1.3617</strain>
    </source>
</reference>
<dbReference type="Pfam" id="PF01292">
    <property type="entry name" value="Ni_hydr_CYTB"/>
    <property type="match status" value="1"/>
</dbReference>
<dbReference type="PANTHER" id="PTHR30485:SF2">
    <property type="entry name" value="BLL0597 PROTEIN"/>
    <property type="match status" value="1"/>
</dbReference>
<dbReference type="EMBL" id="BMKW01000004">
    <property type="protein sequence ID" value="GGJ12077.1"/>
    <property type="molecule type" value="Genomic_DNA"/>
</dbReference>
<organism evidence="8 9">
    <name type="scientific">Neoroseomonas lacus</name>
    <dbReference type="NCBI Taxonomy" id="287609"/>
    <lineage>
        <taxon>Bacteria</taxon>
        <taxon>Pseudomonadati</taxon>
        <taxon>Pseudomonadota</taxon>
        <taxon>Alphaproteobacteria</taxon>
        <taxon>Acetobacterales</taxon>
        <taxon>Acetobacteraceae</taxon>
        <taxon>Neoroseomonas</taxon>
    </lineage>
</organism>
<feature type="domain" description="Cytochrome b561 bacterial/Ni-hydrogenase" evidence="7">
    <location>
        <begin position="10"/>
        <end position="187"/>
    </location>
</feature>
<sequence length="228" mass="24789">MTQQTVPVKVWDGWVRLFHWGAVACLVVSYLSARLDVWRVHYVSGYTMLTLVLFRIGWGLVGSENARFTAFIRSPLAALRELARFGRRGPDLETTHNPAGGWMVVLLLALLLGQAVTGLFTNHDVGFTYSQHGPLANWVSEATSERMSGLHLRIIDLLLIAVAVHVLAVVAYRLLKGQDLVRPMVTGVKRLPDSAARAPRHGPAVLAVALLAVAAVAVWTVTRLGGAG</sequence>
<comment type="caution">
    <text evidence="8">The sequence shown here is derived from an EMBL/GenBank/DDBJ whole genome shotgun (WGS) entry which is preliminary data.</text>
</comment>
<comment type="subcellular location">
    <subcellularLocation>
        <location evidence="1">Cell membrane</location>
        <topology evidence="1">Multi-pass membrane protein</topology>
    </subcellularLocation>
</comment>
<evidence type="ECO:0000256" key="5">
    <source>
        <dbReference type="ARBA" id="ARBA00023136"/>
    </source>
</evidence>
<dbReference type="InterPro" id="IPR051542">
    <property type="entry name" value="Hydrogenase_cytochrome"/>
</dbReference>
<dbReference type="InterPro" id="IPR016174">
    <property type="entry name" value="Di-haem_cyt_TM"/>
</dbReference>
<evidence type="ECO:0000256" key="4">
    <source>
        <dbReference type="ARBA" id="ARBA00022989"/>
    </source>
</evidence>
<evidence type="ECO:0000313" key="8">
    <source>
        <dbReference type="EMBL" id="GGJ12077.1"/>
    </source>
</evidence>
<proteinExistence type="predicted"/>
<keyword evidence="9" id="KW-1185">Reference proteome</keyword>
<keyword evidence="2" id="KW-1003">Cell membrane</keyword>
<feature type="transmembrane region" description="Helical" evidence="6">
    <location>
        <begin position="154"/>
        <end position="175"/>
    </location>
</feature>
<dbReference type="Gene3D" id="1.20.950.20">
    <property type="entry name" value="Transmembrane di-heme cytochromes, Chain C"/>
    <property type="match status" value="1"/>
</dbReference>
<dbReference type="GO" id="GO:0020037">
    <property type="term" value="F:heme binding"/>
    <property type="evidence" value="ECO:0007669"/>
    <property type="project" value="TreeGrafter"/>
</dbReference>
<accession>A0A917KHY8</accession>
<dbReference type="InterPro" id="IPR011577">
    <property type="entry name" value="Cyt_b561_bac/Ni-Hgenase"/>
</dbReference>
<evidence type="ECO:0000259" key="7">
    <source>
        <dbReference type="Pfam" id="PF01292"/>
    </source>
</evidence>
<dbReference type="GO" id="GO:0005886">
    <property type="term" value="C:plasma membrane"/>
    <property type="evidence" value="ECO:0007669"/>
    <property type="project" value="UniProtKB-SubCell"/>
</dbReference>
<feature type="transmembrane region" description="Helical" evidence="6">
    <location>
        <begin position="99"/>
        <end position="120"/>
    </location>
</feature>
<dbReference type="Proteomes" id="UP000661507">
    <property type="component" value="Unassembled WGS sequence"/>
</dbReference>
<feature type="transmembrane region" description="Helical" evidence="6">
    <location>
        <begin position="204"/>
        <end position="222"/>
    </location>
</feature>
<dbReference type="RefSeq" id="WP_188966811.1">
    <property type="nucleotide sequence ID" value="NZ_BMKW01000004.1"/>
</dbReference>
<dbReference type="GO" id="GO:0022904">
    <property type="term" value="P:respiratory electron transport chain"/>
    <property type="evidence" value="ECO:0007669"/>
    <property type="project" value="InterPro"/>
</dbReference>
<dbReference type="GO" id="GO:0009055">
    <property type="term" value="F:electron transfer activity"/>
    <property type="evidence" value="ECO:0007669"/>
    <property type="project" value="InterPro"/>
</dbReference>
<protein>
    <submittedName>
        <fullName evidence="8">Cytochrome b561</fullName>
    </submittedName>
</protein>
<reference evidence="8" key="2">
    <citation type="submission" date="2020-09" db="EMBL/GenBank/DDBJ databases">
        <authorList>
            <person name="Sun Q."/>
            <person name="Zhou Y."/>
        </authorList>
    </citation>
    <scope>NUCLEOTIDE SEQUENCE</scope>
    <source>
        <strain evidence="8">CGMCC 1.3617</strain>
    </source>
</reference>
<keyword evidence="3 6" id="KW-0812">Transmembrane</keyword>
<dbReference type="AlphaFoldDB" id="A0A917KHY8"/>
<feature type="transmembrane region" description="Helical" evidence="6">
    <location>
        <begin position="17"/>
        <end position="33"/>
    </location>
</feature>
<evidence type="ECO:0000256" key="3">
    <source>
        <dbReference type="ARBA" id="ARBA00022692"/>
    </source>
</evidence>
<dbReference type="PANTHER" id="PTHR30485">
    <property type="entry name" value="NI/FE-HYDROGENASE 1 B-TYPE CYTOCHROME SUBUNIT"/>
    <property type="match status" value="1"/>
</dbReference>
<evidence type="ECO:0000256" key="1">
    <source>
        <dbReference type="ARBA" id="ARBA00004651"/>
    </source>
</evidence>
<evidence type="ECO:0000256" key="2">
    <source>
        <dbReference type="ARBA" id="ARBA00022475"/>
    </source>
</evidence>
<keyword evidence="5 6" id="KW-0472">Membrane</keyword>
<name>A0A917KHY8_9PROT</name>
<dbReference type="SUPFAM" id="SSF81342">
    <property type="entry name" value="Transmembrane di-heme cytochromes"/>
    <property type="match status" value="1"/>
</dbReference>
<evidence type="ECO:0000256" key="6">
    <source>
        <dbReference type="SAM" id="Phobius"/>
    </source>
</evidence>
<keyword evidence="4 6" id="KW-1133">Transmembrane helix</keyword>
<evidence type="ECO:0000313" key="9">
    <source>
        <dbReference type="Proteomes" id="UP000661507"/>
    </source>
</evidence>
<feature type="transmembrane region" description="Helical" evidence="6">
    <location>
        <begin position="40"/>
        <end position="61"/>
    </location>
</feature>